<evidence type="ECO:0000256" key="1">
    <source>
        <dbReference type="SAM" id="Phobius"/>
    </source>
</evidence>
<sequence length="166" mass="18839">MNNQNKSFKYLTYAILITSLLYFISINSANFDTTKALLSSSLLVVSLVVLDMFVFNSREGMEEVLQEQGVLACDSSNADPTQYLYGPVDEDYAKSGLNYDTNLPGYYLVNNGNYSEKGISYEKVQDLIIASKYNDLYNQHNFNIVWSPHTHVGKARGYLNWDKIVD</sequence>
<dbReference type="Proteomes" id="UP001162001">
    <property type="component" value="Segment"/>
</dbReference>
<keyword evidence="1" id="KW-0472">Membrane</keyword>
<keyword evidence="3" id="KW-1185">Reference proteome</keyword>
<evidence type="ECO:0000313" key="2">
    <source>
        <dbReference type="EMBL" id="QKF94110.1"/>
    </source>
</evidence>
<organism evidence="2 3">
    <name type="scientific">Fadolivirus FV1/VV64</name>
    <dbReference type="NCBI Taxonomy" id="3070911"/>
    <lineage>
        <taxon>Viruses</taxon>
        <taxon>Varidnaviria</taxon>
        <taxon>Bamfordvirae</taxon>
        <taxon>Nucleocytoviricota</taxon>
        <taxon>Megaviricetes</taxon>
        <taxon>Imitervirales</taxon>
        <taxon>Mimiviridae</taxon>
        <taxon>Klosneuvirinae</taxon>
        <taxon>Fadolivirus</taxon>
        <taxon>Fadolivirus algeromassiliense</taxon>
    </lineage>
</organism>
<accession>A0A7D3UT65</accession>
<keyword evidence="1" id="KW-1133">Transmembrane helix</keyword>
<reference evidence="2 3" key="1">
    <citation type="submission" date="2020-04" db="EMBL/GenBank/DDBJ databases">
        <title>Advantages and limits of metagenomic assembly and binning of a giant virus.</title>
        <authorList>
            <person name="Schulz F."/>
            <person name="Andreani J."/>
            <person name="Francis R."/>
            <person name="Boudjemaa H."/>
            <person name="Bou Khalil J.Y."/>
            <person name="Lee J."/>
            <person name="La Scola B."/>
            <person name="Woyke T."/>
        </authorList>
    </citation>
    <scope>NUCLEOTIDE SEQUENCE [LARGE SCALE GENOMIC DNA]</scope>
    <source>
        <strain evidence="2 3">FV1/VV64</strain>
    </source>
</reference>
<feature type="transmembrane region" description="Helical" evidence="1">
    <location>
        <begin position="7"/>
        <end position="24"/>
    </location>
</feature>
<feature type="transmembrane region" description="Helical" evidence="1">
    <location>
        <begin position="36"/>
        <end position="55"/>
    </location>
</feature>
<protein>
    <submittedName>
        <fullName evidence="2">Uncharacterized protein</fullName>
    </submittedName>
</protein>
<gene>
    <name evidence="2" type="ORF">Fadolivirus_1_652</name>
</gene>
<evidence type="ECO:0000313" key="3">
    <source>
        <dbReference type="Proteomes" id="UP001162001"/>
    </source>
</evidence>
<proteinExistence type="predicted"/>
<keyword evidence="1" id="KW-0812">Transmembrane</keyword>
<dbReference type="EMBL" id="MT418680">
    <property type="protein sequence ID" value="QKF94110.1"/>
    <property type="molecule type" value="Genomic_DNA"/>
</dbReference>
<name>A0A7D3UT65_9VIRU</name>